<dbReference type="GO" id="GO:0005886">
    <property type="term" value="C:plasma membrane"/>
    <property type="evidence" value="ECO:0007669"/>
    <property type="project" value="UniProtKB-SubCell"/>
</dbReference>
<name>A0A7W5GPE5_9ACTN</name>
<feature type="transmembrane region" description="Helical" evidence="13">
    <location>
        <begin position="107"/>
        <end position="132"/>
    </location>
</feature>
<evidence type="ECO:0000256" key="8">
    <source>
        <dbReference type="ARBA" id="ARBA00023136"/>
    </source>
</evidence>
<comment type="similarity">
    <text evidence="10">Belongs to the ABC transporter superfamily. Lipid exporter (TC 3.A.1.106) family.</text>
</comment>
<dbReference type="SMART" id="SM00382">
    <property type="entry name" value="AAA"/>
    <property type="match status" value="1"/>
</dbReference>
<keyword evidence="2" id="KW-0813">Transport</keyword>
<evidence type="ECO:0000256" key="7">
    <source>
        <dbReference type="ARBA" id="ARBA00022989"/>
    </source>
</evidence>
<dbReference type="InterPro" id="IPR039421">
    <property type="entry name" value="Type_1_exporter"/>
</dbReference>
<evidence type="ECO:0000313" key="17">
    <source>
        <dbReference type="Proteomes" id="UP000530850"/>
    </source>
</evidence>
<sequence length="623" mass="67832">MSTANQTRTAAPAAQHPGPMPRGPMGHGRRGPGEKPKNFKGTLKQLIGYLRPHTVALIGAVLMAVASVAFNVVGPDILGQVVTKLFEGLTAKVQGTGGIDFDGIARIMLMLLGLYAASSAAQLAQGFLMTGVTQKICFRLRGQIAQKMARVPLSYFDSHAKGDVLSRITNDVDTLSQSLNQSVTQLITSVTQIIGVTIMMFSISWQLALVTLITVPAALVIVTIIVKLSQKWFVRQQAQLGVVNGIVEEDFSGQNVIQVFNQAPAAVERFQEENERLYESAWESQFLSGLMMPLMRLVSNMGYVGVVVVGALLATAGRITVGDISAFMQYVQNFTQPITQLANVSNTLQAMAAAAERIFEFLAAPEEEEPAAPQLPASRRGAVAFDSVQFGYSPDTPVIEHFTCEVAPGSTVAIVGPTGSGKTTLMKLLLRFYDVQEGSIQVEGLDVRQWDRRALREDFAMVLQDSWLFEGTVRENIRYGRLDATDAEVEAAAHVARCAEFIETLPGGYDFVINEEASNVSQGQRQLITIARAVLADRPVLILDEATSNVDTRTESLIQDAMDQLMENRTSFVIAHRLSTIKKASVILVLRDGDIVEKGTHEQLLAQNGFYAQLYNAQFEGCE</sequence>
<evidence type="ECO:0000259" key="14">
    <source>
        <dbReference type="PROSITE" id="PS50893"/>
    </source>
</evidence>
<dbReference type="Pfam" id="PF00005">
    <property type="entry name" value="ABC_tran"/>
    <property type="match status" value="1"/>
</dbReference>
<dbReference type="FunFam" id="3.40.50.300:FF:000287">
    <property type="entry name" value="Multidrug ABC transporter ATP-binding protein"/>
    <property type="match status" value="1"/>
</dbReference>
<comment type="function">
    <text evidence="9">ABC transporter involved in fatty acid import. Transmembrane domains (TMD) form a pore in the membrane and the ATP-binding domain (NBD) is responsible for energy generation.</text>
</comment>
<evidence type="ECO:0000256" key="9">
    <source>
        <dbReference type="ARBA" id="ARBA00055053"/>
    </source>
</evidence>
<dbReference type="GO" id="GO:0016887">
    <property type="term" value="F:ATP hydrolysis activity"/>
    <property type="evidence" value="ECO:0007669"/>
    <property type="project" value="InterPro"/>
</dbReference>
<dbReference type="PROSITE" id="PS50893">
    <property type="entry name" value="ABC_TRANSPORTER_2"/>
    <property type="match status" value="1"/>
</dbReference>
<dbReference type="InterPro" id="IPR011527">
    <property type="entry name" value="ABC1_TM_dom"/>
</dbReference>
<dbReference type="Gene3D" id="3.40.50.300">
    <property type="entry name" value="P-loop containing nucleotide triphosphate hydrolases"/>
    <property type="match status" value="1"/>
</dbReference>
<evidence type="ECO:0000256" key="12">
    <source>
        <dbReference type="SAM" id="MobiDB-lite"/>
    </source>
</evidence>
<feature type="domain" description="ABC transporter" evidence="14">
    <location>
        <begin position="383"/>
        <end position="617"/>
    </location>
</feature>
<dbReference type="Pfam" id="PF00664">
    <property type="entry name" value="ABC_membrane"/>
    <property type="match status" value="1"/>
</dbReference>
<feature type="transmembrane region" description="Helical" evidence="13">
    <location>
        <begin position="301"/>
        <end position="321"/>
    </location>
</feature>
<keyword evidence="8 13" id="KW-0472">Membrane</keyword>
<accession>A0A7W5GPE5</accession>
<feature type="region of interest" description="Disordered" evidence="12">
    <location>
        <begin position="1"/>
        <end position="37"/>
    </location>
</feature>
<evidence type="ECO:0000256" key="5">
    <source>
        <dbReference type="ARBA" id="ARBA00022741"/>
    </source>
</evidence>
<dbReference type="SUPFAM" id="SSF90123">
    <property type="entry name" value="ABC transporter transmembrane region"/>
    <property type="match status" value="1"/>
</dbReference>
<comment type="subcellular location">
    <subcellularLocation>
        <location evidence="1">Cell membrane</location>
        <topology evidence="1">Multi-pass membrane protein</topology>
    </subcellularLocation>
</comment>
<evidence type="ECO:0000256" key="6">
    <source>
        <dbReference type="ARBA" id="ARBA00022840"/>
    </source>
</evidence>
<dbReference type="RefSeq" id="WP_235869404.1">
    <property type="nucleotide sequence ID" value="NZ_JANJZF010000003.1"/>
</dbReference>
<dbReference type="EMBL" id="JACHYA010000002">
    <property type="protein sequence ID" value="MBB3171077.1"/>
    <property type="molecule type" value="Genomic_DNA"/>
</dbReference>
<feature type="transmembrane region" description="Helical" evidence="13">
    <location>
        <begin position="183"/>
        <end position="201"/>
    </location>
</feature>
<comment type="caution">
    <text evidence="16">The sequence shown here is derived from an EMBL/GenBank/DDBJ whole genome shotgun (WGS) entry which is preliminary data.</text>
</comment>
<dbReference type="AlphaFoldDB" id="A0A7W5GPE5"/>
<dbReference type="CDD" id="cd18547">
    <property type="entry name" value="ABC_6TM_Tm288_like"/>
    <property type="match status" value="1"/>
</dbReference>
<dbReference type="Proteomes" id="UP000530850">
    <property type="component" value="Unassembled WGS sequence"/>
</dbReference>
<evidence type="ECO:0000313" key="16">
    <source>
        <dbReference type="EMBL" id="MBB3171077.1"/>
    </source>
</evidence>
<evidence type="ECO:0000256" key="2">
    <source>
        <dbReference type="ARBA" id="ARBA00022448"/>
    </source>
</evidence>
<dbReference type="FunFam" id="1.20.1560.10:FF:000011">
    <property type="entry name" value="Multidrug ABC transporter ATP-binding protein"/>
    <property type="match status" value="1"/>
</dbReference>
<dbReference type="InterPro" id="IPR003593">
    <property type="entry name" value="AAA+_ATPase"/>
</dbReference>
<evidence type="ECO:0000256" key="1">
    <source>
        <dbReference type="ARBA" id="ARBA00004651"/>
    </source>
</evidence>
<keyword evidence="4 13" id="KW-0812">Transmembrane</keyword>
<dbReference type="GO" id="GO:0005524">
    <property type="term" value="F:ATP binding"/>
    <property type="evidence" value="ECO:0007669"/>
    <property type="project" value="UniProtKB-KW"/>
</dbReference>
<keyword evidence="6 16" id="KW-0067">ATP-binding</keyword>
<evidence type="ECO:0000256" key="11">
    <source>
        <dbReference type="ARBA" id="ARBA00071747"/>
    </source>
</evidence>
<evidence type="ECO:0000256" key="3">
    <source>
        <dbReference type="ARBA" id="ARBA00022475"/>
    </source>
</evidence>
<dbReference type="SUPFAM" id="SSF52540">
    <property type="entry name" value="P-loop containing nucleoside triphosphate hydrolases"/>
    <property type="match status" value="1"/>
</dbReference>
<evidence type="ECO:0000256" key="10">
    <source>
        <dbReference type="ARBA" id="ARBA00061644"/>
    </source>
</evidence>
<dbReference type="GO" id="GO:0015421">
    <property type="term" value="F:ABC-type oligopeptide transporter activity"/>
    <property type="evidence" value="ECO:0007669"/>
    <property type="project" value="TreeGrafter"/>
</dbReference>
<dbReference type="CDD" id="cd03254">
    <property type="entry name" value="ABCC_Glucan_exporter_like"/>
    <property type="match status" value="1"/>
</dbReference>
<dbReference type="InterPro" id="IPR017871">
    <property type="entry name" value="ABC_transporter-like_CS"/>
</dbReference>
<keyword evidence="7 13" id="KW-1133">Transmembrane helix</keyword>
<dbReference type="PANTHER" id="PTHR43394:SF1">
    <property type="entry name" value="ATP-BINDING CASSETTE SUB-FAMILY B MEMBER 10, MITOCHONDRIAL"/>
    <property type="match status" value="1"/>
</dbReference>
<dbReference type="PROSITE" id="PS00211">
    <property type="entry name" value="ABC_TRANSPORTER_1"/>
    <property type="match status" value="1"/>
</dbReference>
<keyword evidence="5" id="KW-0547">Nucleotide-binding</keyword>
<dbReference type="InterPro" id="IPR036640">
    <property type="entry name" value="ABC1_TM_sf"/>
</dbReference>
<keyword evidence="3" id="KW-1003">Cell membrane</keyword>
<evidence type="ECO:0000256" key="13">
    <source>
        <dbReference type="SAM" id="Phobius"/>
    </source>
</evidence>
<feature type="domain" description="ABC transmembrane type-1" evidence="15">
    <location>
        <begin position="58"/>
        <end position="350"/>
    </location>
</feature>
<dbReference type="InterPro" id="IPR027417">
    <property type="entry name" value="P-loop_NTPase"/>
</dbReference>
<protein>
    <recommendedName>
        <fullName evidence="11">Fatty acid ABC transporter ATP-binding/permease protein</fullName>
    </recommendedName>
</protein>
<organism evidence="16 17">
    <name type="scientific">Parvibacter caecicola</name>
    <dbReference type="NCBI Taxonomy" id="747645"/>
    <lineage>
        <taxon>Bacteria</taxon>
        <taxon>Bacillati</taxon>
        <taxon>Actinomycetota</taxon>
        <taxon>Coriobacteriia</taxon>
        <taxon>Coriobacteriales</taxon>
        <taxon>Coriobacteriaceae</taxon>
        <taxon>Parvibacter</taxon>
    </lineage>
</organism>
<reference evidence="16 17" key="1">
    <citation type="submission" date="2020-08" db="EMBL/GenBank/DDBJ databases">
        <title>Sequencing the genomes of 1000 actinobacteria strains.</title>
        <authorList>
            <person name="Klenk H.-P."/>
        </authorList>
    </citation>
    <scope>NUCLEOTIDE SEQUENCE [LARGE SCALE GENOMIC DNA]</scope>
    <source>
        <strain evidence="16 17">DSM 22242</strain>
    </source>
</reference>
<dbReference type="Gene3D" id="1.20.1560.10">
    <property type="entry name" value="ABC transporter type 1, transmembrane domain"/>
    <property type="match status" value="1"/>
</dbReference>
<gene>
    <name evidence="16" type="ORF">FHR31_000889</name>
</gene>
<dbReference type="PANTHER" id="PTHR43394">
    <property type="entry name" value="ATP-DEPENDENT PERMEASE MDL1, MITOCHONDRIAL"/>
    <property type="match status" value="1"/>
</dbReference>
<proteinExistence type="inferred from homology"/>
<dbReference type="InterPro" id="IPR003439">
    <property type="entry name" value="ABC_transporter-like_ATP-bd"/>
</dbReference>
<feature type="transmembrane region" description="Helical" evidence="13">
    <location>
        <begin position="207"/>
        <end position="226"/>
    </location>
</feature>
<evidence type="ECO:0000259" key="15">
    <source>
        <dbReference type="PROSITE" id="PS50929"/>
    </source>
</evidence>
<evidence type="ECO:0000256" key="4">
    <source>
        <dbReference type="ARBA" id="ARBA00022692"/>
    </source>
</evidence>
<feature type="transmembrane region" description="Helical" evidence="13">
    <location>
        <begin position="54"/>
        <end position="73"/>
    </location>
</feature>
<dbReference type="PROSITE" id="PS50929">
    <property type="entry name" value="ABC_TM1F"/>
    <property type="match status" value="1"/>
</dbReference>